<keyword evidence="3" id="KW-1185">Reference proteome</keyword>
<feature type="region of interest" description="Disordered" evidence="1">
    <location>
        <begin position="1"/>
        <end position="60"/>
    </location>
</feature>
<dbReference type="Proteomes" id="UP000828390">
    <property type="component" value="Unassembled WGS sequence"/>
</dbReference>
<organism evidence="2 3">
    <name type="scientific">Dreissena polymorpha</name>
    <name type="common">Zebra mussel</name>
    <name type="synonym">Mytilus polymorpha</name>
    <dbReference type="NCBI Taxonomy" id="45954"/>
    <lineage>
        <taxon>Eukaryota</taxon>
        <taxon>Metazoa</taxon>
        <taxon>Spiralia</taxon>
        <taxon>Lophotrochozoa</taxon>
        <taxon>Mollusca</taxon>
        <taxon>Bivalvia</taxon>
        <taxon>Autobranchia</taxon>
        <taxon>Heteroconchia</taxon>
        <taxon>Euheterodonta</taxon>
        <taxon>Imparidentia</taxon>
        <taxon>Neoheterodontei</taxon>
        <taxon>Myida</taxon>
        <taxon>Dreissenoidea</taxon>
        <taxon>Dreissenidae</taxon>
        <taxon>Dreissena</taxon>
    </lineage>
</organism>
<proteinExistence type="predicted"/>
<reference evidence="2" key="1">
    <citation type="journal article" date="2019" name="bioRxiv">
        <title>The Genome of the Zebra Mussel, Dreissena polymorpha: A Resource for Invasive Species Research.</title>
        <authorList>
            <person name="McCartney M.A."/>
            <person name="Auch B."/>
            <person name="Kono T."/>
            <person name="Mallez S."/>
            <person name="Zhang Y."/>
            <person name="Obille A."/>
            <person name="Becker A."/>
            <person name="Abrahante J.E."/>
            <person name="Garbe J."/>
            <person name="Badalamenti J.P."/>
            <person name="Herman A."/>
            <person name="Mangelson H."/>
            <person name="Liachko I."/>
            <person name="Sullivan S."/>
            <person name="Sone E.D."/>
            <person name="Koren S."/>
            <person name="Silverstein K.A.T."/>
            <person name="Beckman K.B."/>
            <person name="Gohl D.M."/>
        </authorList>
    </citation>
    <scope>NUCLEOTIDE SEQUENCE</scope>
    <source>
        <strain evidence="2">Duluth1</strain>
        <tissue evidence="2">Whole animal</tissue>
    </source>
</reference>
<evidence type="ECO:0000313" key="3">
    <source>
        <dbReference type="Proteomes" id="UP000828390"/>
    </source>
</evidence>
<reference evidence="2" key="2">
    <citation type="submission" date="2020-11" db="EMBL/GenBank/DDBJ databases">
        <authorList>
            <person name="McCartney M.A."/>
            <person name="Auch B."/>
            <person name="Kono T."/>
            <person name="Mallez S."/>
            <person name="Becker A."/>
            <person name="Gohl D.M."/>
            <person name="Silverstein K.A.T."/>
            <person name="Koren S."/>
            <person name="Bechman K.B."/>
            <person name="Herman A."/>
            <person name="Abrahante J.E."/>
            <person name="Garbe J."/>
        </authorList>
    </citation>
    <scope>NUCLEOTIDE SEQUENCE</scope>
    <source>
        <strain evidence="2">Duluth1</strain>
        <tissue evidence="2">Whole animal</tissue>
    </source>
</reference>
<comment type="caution">
    <text evidence="2">The sequence shown here is derived from an EMBL/GenBank/DDBJ whole genome shotgun (WGS) entry which is preliminary data.</text>
</comment>
<protein>
    <submittedName>
        <fullName evidence="2">Uncharacterized protein</fullName>
    </submittedName>
</protein>
<feature type="compositionally biased region" description="Basic and acidic residues" evidence="1">
    <location>
        <begin position="1"/>
        <end position="17"/>
    </location>
</feature>
<dbReference type="AlphaFoldDB" id="A0A9D4C8T0"/>
<name>A0A9D4C8T0_DREPO</name>
<dbReference type="EMBL" id="JAIWYP010000013">
    <property type="protein sequence ID" value="KAH3719130.1"/>
    <property type="molecule type" value="Genomic_DNA"/>
</dbReference>
<accession>A0A9D4C8T0</accession>
<gene>
    <name evidence="2" type="ORF">DPMN_061961</name>
</gene>
<evidence type="ECO:0000313" key="2">
    <source>
        <dbReference type="EMBL" id="KAH3719130.1"/>
    </source>
</evidence>
<evidence type="ECO:0000256" key="1">
    <source>
        <dbReference type="SAM" id="MobiDB-lite"/>
    </source>
</evidence>
<feature type="compositionally biased region" description="Polar residues" evidence="1">
    <location>
        <begin position="18"/>
        <end position="27"/>
    </location>
</feature>
<sequence length="172" mass="19553">MQQDKQDVKAGDKRPRDNISSVSSVSDTRLCEKAGVKQKKKKQKNVQSDTSNDSNDTDTDMVIAKELKSINGKLSNVHTKDSNDLKNLIKEIVIQLKKKLLGTIVQRVDKLEGALFEKELENAKNAKQINQLRDELLEQKMGNERLKKAMKSIKSANELHFNEVEQYSSKKK</sequence>